<dbReference type="PANTHER" id="PTHR32071">
    <property type="entry name" value="TRANSCRIPTIONAL REGULATORY PROTEIN"/>
    <property type="match status" value="1"/>
</dbReference>
<dbReference type="InterPro" id="IPR011608">
    <property type="entry name" value="PRD"/>
</dbReference>
<feature type="domain" description="PRD" evidence="8">
    <location>
        <begin position="457"/>
        <end position="562"/>
    </location>
</feature>
<feature type="domain" description="PRD" evidence="8">
    <location>
        <begin position="813"/>
        <end position="916"/>
    </location>
</feature>
<dbReference type="InterPro" id="IPR033887">
    <property type="entry name" value="PTS_IIA_man"/>
</dbReference>
<gene>
    <name evidence="9" type="ORF">HF849_08975</name>
</gene>
<comment type="caution">
    <text evidence="9">The sequence shown here is derived from an EMBL/GenBank/DDBJ whole genome shotgun (WGS) entry which is preliminary data.</text>
</comment>
<dbReference type="InterPro" id="IPR003593">
    <property type="entry name" value="AAA+_ATPase"/>
</dbReference>
<dbReference type="SUPFAM" id="SSF46785">
    <property type="entry name" value="Winged helix' DNA-binding domain"/>
    <property type="match status" value="1"/>
</dbReference>
<dbReference type="InterPro" id="IPR025943">
    <property type="entry name" value="Sigma_54_int_dom_ATP-bd_2"/>
</dbReference>
<dbReference type="GO" id="GO:0003677">
    <property type="term" value="F:DNA binding"/>
    <property type="evidence" value="ECO:0007669"/>
    <property type="project" value="UniProtKB-KW"/>
</dbReference>
<dbReference type="PROSITE" id="PS51096">
    <property type="entry name" value="PTS_EIIA_TYPE_4"/>
    <property type="match status" value="1"/>
</dbReference>
<evidence type="ECO:0000256" key="4">
    <source>
        <dbReference type="ARBA" id="ARBA00022840"/>
    </source>
</evidence>
<dbReference type="GO" id="GO:0006355">
    <property type="term" value="P:regulation of DNA-templated transcription"/>
    <property type="evidence" value="ECO:0007669"/>
    <property type="project" value="InterPro"/>
</dbReference>
<evidence type="ECO:0000256" key="1">
    <source>
        <dbReference type="ARBA" id="ARBA00022679"/>
    </source>
</evidence>
<sequence>MKGLPRKEEVIKSLIELEKIKGRGITADELGFYIGIDRTNISRYLNQLYKEKRINKKEGRPVIYSSIKSYKNEMNSIKNKSDIIVKNIDSLEMLIGSNQSLKLPVQQAKAAILYPPRGLHALILGETGVGKSLFAEAMYNFAKDSKIIAAEAPFIRFNCADYSDNPQLVVAQIFGVRRGAFTGADTDREGLLKKADGGIFFLDEVHRLSPQGQEMLFTFIDKGYFRQLGDTEKKVKSEVQIIAATTENPQSYLLKTFTRRIPMVIVLPTLRERKLGERYFLLNEFITEESIRIGKSIYISKNAIISFLLYDCPNNIGQLKSDIQLACAKAFLNYKIKKNNYILVDKSDLQPRIQKGIMRIRECRKEIDNLSQDMADILRFSSEDSILKNIEFHENQIEGSENKSFYSIIENKMENLKARGINETEINDILNIDLEKYFRRYISNITTNVKKDEIAKIVNIKVATVAEKMLSIASEKLNRDFDQKVYFGLALHLQGSIERINSGKKIYHPKLNIIRVENREEFAVAMDIIKIAEKEFHIDIPLDEIGYITMFLAACNDENSEQLEKKVRVLVMMHGTSTASSMAEVANSLIGEEYVQALDMPLTMKAEDMLEKAKKKVKEIYNEKGMLLLVDMGSLVNFGDIISNELEIKIRTIDMVTTLTVIEAGSKAFNGRSLDSIYNLCRDIGKPSMQVSKEDYKYNKELVIITTCFTGEGAAERIKIRISNNLKNIEKVKIIPLNISDREEFIKKVNRLKEKFVVLAVVGTINIVIKDVPFIPAQDVFLNDGINYLENLVDIEYDFLKVRKALSSELNELNSMKLFLHIRNVIRKIEENLKVRIQHDAQIGILIHITFLIDKLKHGGQELKFKGLENYRHMYNSEFSLIKEILKDLERVYNINIGDNEVAYIVRIVKENIITV</sequence>
<evidence type="ECO:0000256" key="5">
    <source>
        <dbReference type="ARBA" id="ARBA00023125"/>
    </source>
</evidence>
<dbReference type="PROSITE" id="PS50045">
    <property type="entry name" value="SIGMA54_INTERACT_4"/>
    <property type="match status" value="1"/>
</dbReference>
<keyword evidence="5" id="KW-0238">DNA-binding</keyword>
<dbReference type="SUPFAM" id="SSF53062">
    <property type="entry name" value="PTS system fructose IIA component-like"/>
    <property type="match status" value="1"/>
</dbReference>
<dbReference type="InterPro" id="IPR027417">
    <property type="entry name" value="P-loop_NTPase"/>
</dbReference>
<evidence type="ECO:0000259" key="6">
    <source>
        <dbReference type="PROSITE" id="PS50045"/>
    </source>
</evidence>
<dbReference type="Pfam" id="PF03610">
    <property type="entry name" value="EIIA-man"/>
    <property type="match status" value="1"/>
</dbReference>
<keyword evidence="1" id="KW-0808">Transferase</keyword>
<keyword evidence="2" id="KW-0547">Nucleotide-binding</keyword>
<dbReference type="CDD" id="cd00009">
    <property type="entry name" value="AAA"/>
    <property type="match status" value="1"/>
</dbReference>
<dbReference type="Pfam" id="PF00874">
    <property type="entry name" value="PRD"/>
    <property type="match status" value="2"/>
</dbReference>
<dbReference type="RefSeq" id="WP_168981756.1">
    <property type="nucleotide sequence ID" value="NZ_JABAGD010000013.1"/>
</dbReference>
<dbReference type="SMART" id="SM00382">
    <property type="entry name" value="AAA"/>
    <property type="match status" value="1"/>
</dbReference>
<dbReference type="PANTHER" id="PTHR32071:SF38">
    <property type="entry name" value="PSP OPERON TRANSCRIPTIONAL ACTIVATOR"/>
    <property type="match status" value="1"/>
</dbReference>
<dbReference type="GO" id="GO:0009401">
    <property type="term" value="P:phosphoenolpyruvate-dependent sugar phosphotransferase system"/>
    <property type="evidence" value="ECO:0007669"/>
    <property type="project" value="InterPro"/>
</dbReference>
<evidence type="ECO:0000259" key="8">
    <source>
        <dbReference type="PROSITE" id="PS51372"/>
    </source>
</evidence>
<keyword evidence="4" id="KW-0067">ATP-binding</keyword>
<evidence type="ECO:0000259" key="7">
    <source>
        <dbReference type="PROSITE" id="PS51096"/>
    </source>
</evidence>
<evidence type="ECO:0000256" key="2">
    <source>
        <dbReference type="ARBA" id="ARBA00022741"/>
    </source>
</evidence>
<dbReference type="InterPro" id="IPR036390">
    <property type="entry name" value="WH_DNA-bd_sf"/>
</dbReference>
<dbReference type="Gene3D" id="1.10.1790.10">
    <property type="entry name" value="PRD domain"/>
    <property type="match status" value="2"/>
</dbReference>
<dbReference type="GO" id="GO:0005524">
    <property type="term" value="F:ATP binding"/>
    <property type="evidence" value="ECO:0007669"/>
    <property type="project" value="UniProtKB-KW"/>
</dbReference>
<dbReference type="Pfam" id="PF00158">
    <property type="entry name" value="Sigma54_activat"/>
    <property type="match status" value="1"/>
</dbReference>
<feature type="domain" description="PTS EIIA type-4" evidence="7">
    <location>
        <begin position="566"/>
        <end position="689"/>
    </location>
</feature>
<evidence type="ECO:0000313" key="10">
    <source>
        <dbReference type="Proteomes" id="UP000587880"/>
    </source>
</evidence>
<protein>
    <submittedName>
        <fullName evidence="9">Sigma 54-interacting transcriptional regulator</fullName>
    </submittedName>
</protein>
<name>A0A7X9SNK5_CLOBE</name>
<dbReference type="Gene3D" id="3.40.50.300">
    <property type="entry name" value="P-loop containing nucleotide triphosphate hydrolases"/>
    <property type="match status" value="1"/>
</dbReference>
<proteinExistence type="predicted"/>
<evidence type="ECO:0000313" key="9">
    <source>
        <dbReference type="EMBL" id="NMF04888.1"/>
    </source>
</evidence>
<dbReference type="InterPro" id="IPR036662">
    <property type="entry name" value="PTS_EIIA_man-typ_sf"/>
</dbReference>
<dbReference type="InterPro" id="IPR002078">
    <property type="entry name" value="Sigma_54_int"/>
</dbReference>
<dbReference type="GO" id="GO:0016020">
    <property type="term" value="C:membrane"/>
    <property type="evidence" value="ECO:0007669"/>
    <property type="project" value="InterPro"/>
</dbReference>
<dbReference type="CDD" id="cd00006">
    <property type="entry name" value="PTS_IIA_man"/>
    <property type="match status" value="1"/>
</dbReference>
<organism evidence="9 10">
    <name type="scientific">Clostridium beijerinckii</name>
    <name type="common">Clostridium MP</name>
    <dbReference type="NCBI Taxonomy" id="1520"/>
    <lineage>
        <taxon>Bacteria</taxon>
        <taxon>Bacillati</taxon>
        <taxon>Bacillota</taxon>
        <taxon>Clostridia</taxon>
        <taxon>Eubacteriales</taxon>
        <taxon>Clostridiaceae</taxon>
        <taxon>Clostridium</taxon>
    </lineage>
</organism>
<dbReference type="Gene3D" id="3.40.50.510">
    <property type="entry name" value="Phosphotransferase system, mannose-type IIA component"/>
    <property type="match status" value="1"/>
</dbReference>
<dbReference type="InterPro" id="IPR036634">
    <property type="entry name" value="PRD_sf"/>
</dbReference>
<dbReference type="InterPro" id="IPR004701">
    <property type="entry name" value="PTS_EIIA_man-typ"/>
</dbReference>
<dbReference type="PROSITE" id="PS51372">
    <property type="entry name" value="PRD_2"/>
    <property type="match status" value="2"/>
</dbReference>
<dbReference type="GO" id="GO:0016301">
    <property type="term" value="F:kinase activity"/>
    <property type="evidence" value="ECO:0007669"/>
    <property type="project" value="UniProtKB-KW"/>
</dbReference>
<dbReference type="Proteomes" id="UP000587880">
    <property type="component" value="Unassembled WGS sequence"/>
</dbReference>
<dbReference type="SUPFAM" id="SSF63520">
    <property type="entry name" value="PTS-regulatory domain, PRD"/>
    <property type="match status" value="2"/>
</dbReference>
<keyword evidence="3" id="KW-0418">Kinase</keyword>
<dbReference type="SUPFAM" id="SSF52540">
    <property type="entry name" value="P-loop containing nucleoside triphosphate hydrolases"/>
    <property type="match status" value="1"/>
</dbReference>
<evidence type="ECO:0000256" key="3">
    <source>
        <dbReference type="ARBA" id="ARBA00022777"/>
    </source>
</evidence>
<dbReference type="AlphaFoldDB" id="A0A7X9SNK5"/>
<feature type="domain" description="Sigma-54 factor interaction" evidence="6">
    <location>
        <begin position="94"/>
        <end position="328"/>
    </location>
</feature>
<dbReference type="EMBL" id="JABAGD010000013">
    <property type="protein sequence ID" value="NMF04888.1"/>
    <property type="molecule type" value="Genomic_DNA"/>
</dbReference>
<reference evidence="9 10" key="1">
    <citation type="submission" date="2020-04" db="EMBL/GenBank/DDBJ databases">
        <authorList>
            <person name="Hitch T.C.A."/>
            <person name="Wylensek D."/>
            <person name="Clavel T."/>
        </authorList>
    </citation>
    <scope>NUCLEOTIDE SEQUENCE [LARGE SCALE GENOMIC DNA]</scope>
    <source>
        <strain evidence="9 10">WB01_NA02</strain>
    </source>
</reference>
<dbReference type="PROSITE" id="PS00676">
    <property type="entry name" value="SIGMA54_INTERACT_2"/>
    <property type="match status" value="1"/>
</dbReference>
<accession>A0A7X9SNK5</accession>